<evidence type="ECO:0000313" key="4">
    <source>
        <dbReference type="EMBL" id="VVA92029.1"/>
    </source>
</evidence>
<protein>
    <recommendedName>
        <fullName evidence="3">RRM domain-containing protein</fullName>
    </recommendedName>
</protein>
<dbReference type="Pfam" id="PF00076">
    <property type="entry name" value="RRM_1"/>
    <property type="match status" value="1"/>
</dbReference>
<organism evidence="4 5">
    <name type="scientific">Arabis nemorensis</name>
    <dbReference type="NCBI Taxonomy" id="586526"/>
    <lineage>
        <taxon>Eukaryota</taxon>
        <taxon>Viridiplantae</taxon>
        <taxon>Streptophyta</taxon>
        <taxon>Embryophyta</taxon>
        <taxon>Tracheophyta</taxon>
        <taxon>Spermatophyta</taxon>
        <taxon>Magnoliopsida</taxon>
        <taxon>eudicotyledons</taxon>
        <taxon>Gunneridae</taxon>
        <taxon>Pentapetalae</taxon>
        <taxon>rosids</taxon>
        <taxon>malvids</taxon>
        <taxon>Brassicales</taxon>
        <taxon>Brassicaceae</taxon>
        <taxon>Arabideae</taxon>
        <taxon>Arabis</taxon>
    </lineage>
</organism>
<dbReference type="PROSITE" id="PS50102">
    <property type="entry name" value="RRM"/>
    <property type="match status" value="1"/>
</dbReference>
<evidence type="ECO:0000259" key="3">
    <source>
        <dbReference type="PROSITE" id="PS50102"/>
    </source>
</evidence>
<dbReference type="InterPro" id="IPR035979">
    <property type="entry name" value="RBD_domain_sf"/>
</dbReference>
<proteinExistence type="predicted"/>
<keyword evidence="5" id="KW-1185">Reference proteome</keyword>
<reference evidence="4" key="1">
    <citation type="submission" date="2019-07" db="EMBL/GenBank/DDBJ databases">
        <authorList>
            <person name="Dittberner H."/>
        </authorList>
    </citation>
    <scope>NUCLEOTIDE SEQUENCE [LARGE SCALE GENOMIC DNA]</scope>
</reference>
<dbReference type="FunFam" id="3.30.70.330:FF:000250">
    <property type="entry name" value="RNA-binding (RRM/RBD/RNP motifs) family protein"/>
    <property type="match status" value="1"/>
</dbReference>
<keyword evidence="1 2" id="KW-0694">RNA-binding</keyword>
<name>A0A565ASF9_9BRAS</name>
<sequence length="273" mass="29688">MAYHSIPGSGFHYSNSPFGDTTYTKVFVGGLAWETQSETLRRHFEHYGDILEAVVITDKNTARSKGYGFVTFRDPEAARRACVDPTPIIDGRRANCNLASLGRPRFPMQYAVIPNIPGRIRPASPYVGSVQGFGSHPYQQPPAYTYQQGVMYPYGVTPYGPEYMYSQSQGLYGPYMGQQYLQVYGVPGAVNSPGYQYGQLSQNIPGGHGYTAVQGHSVPGSHVLQLGGPSATSPMSAIQSPYPMSASAPTQPHIIVQTPHQYMQSSSSDQTTG</sequence>
<evidence type="ECO:0000256" key="2">
    <source>
        <dbReference type="PROSITE-ProRule" id="PRU00176"/>
    </source>
</evidence>
<dbReference type="InterPro" id="IPR000504">
    <property type="entry name" value="RRM_dom"/>
</dbReference>
<dbReference type="PANTHER" id="PTHR11176:SF26">
    <property type="entry name" value="RNA-BINDING (RRM_RBD_RNP MOTIFS) FAMILY PROTEIN"/>
    <property type="match status" value="1"/>
</dbReference>
<dbReference type="PANTHER" id="PTHR11176">
    <property type="entry name" value="BOULE-RELATED"/>
    <property type="match status" value="1"/>
</dbReference>
<comment type="caution">
    <text evidence="4">The sequence shown here is derived from an EMBL/GenBank/DDBJ whole genome shotgun (WGS) entry which is preliminary data.</text>
</comment>
<dbReference type="EMBL" id="CABITT030000001">
    <property type="protein sequence ID" value="VVA92029.1"/>
    <property type="molecule type" value="Genomic_DNA"/>
</dbReference>
<accession>A0A565ASF9</accession>
<dbReference type="SMART" id="SM00360">
    <property type="entry name" value="RRM"/>
    <property type="match status" value="1"/>
</dbReference>
<dbReference type="GO" id="GO:0003723">
    <property type="term" value="F:RNA binding"/>
    <property type="evidence" value="ECO:0007669"/>
    <property type="project" value="UniProtKB-UniRule"/>
</dbReference>
<dbReference type="AlphaFoldDB" id="A0A565ASF9"/>
<evidence type="ECO:0000313" key="5">
    <source>
        <dbReference type="Proteomes" id="UP000489600"/>
    </source>
</evidence>
<dbReference type="Proteomes" id="UP000489600">
    <property type="component" value="Unassembled WGS sequence"/>
</dbReference>
<dbReference type="Gene3D" id="3.30.70.330">
    <property type="match status" value="1"/>
</dbReference>
<dbReference type="OrthoDB" id="439808at2759"/>
<dbReference type="CDD" id="cd12384">
    <property type="entry name" value="RRM_RBM24_RBM38_like"/>
    <property type="match status" value="1"/>
</dbReference>
<evidence type="ECO:0000256" key="1">
    <source>
        <dbReference type="ARBA" id="ARBA00022884"/>
    </source>
</evidence>
<dbReference type="SUPFAM" id="SSF54928">
    <property type="entry name" value="RNA-binding domain, RBD"/>
    <property type="match status" value="1"/>
</dbReference>
<dbReference type="InterPro" id="IPR012677">
    <property type="entry name" value="Nucleotide-bd_a/b_plait_sf"/>
</dbReference>
<gene>
    <name evidence="4" type="ORF">ANE_LOCUS2474</name>
</gene>
<feature type="domain" description="RRM" evidence="3">
    <location>
        <begin position="24"/>
        <end position="101"/>
    </location>
</feature>